<feature type="compositionally biased region" description="Basic residues" evidence="1">
    <location>
        <begin position="17"/>
        <end position="28"/>
    </location>
</feature>
<evidence type="ECO:0000313" key="3">
    <source>
        <dbReference type="Proteomes" id="UP000566819"/>
    </source>
</evidence>
<evidence type="ECO:0000313" key="2">
    <source>
        <dbReference type="EMBL" id="KAF4637672.1"/>
    </source>
</evidence>
<evidence type="ECO:0000256" key="1">
    <source>
        <dbReference type="SAM" id="MobiDB-lite"/>
    </source>
</evidence>
<feature type="region of interest" description="Disordered" evidence="1">
    <location>
        <begin position="106"/>
        <end position="135"/>
    </location>
</feature>
<feature type="region of interest" description="Disordered" evidence="1">
    <location>
        <begin position="14"/>
        <end position="82"/>
    </location>
</feature>
<proteinExistence type="predicted"/>
<reference evidence="2 3" key="1">
    <citation type="submission" date="2020-03" db="EMBL/GenBank/DDBJ databases">
        <title>Draft Genome Sequence of Cudoniella acicularis.</title>
        <authorList>
            <person name="Buettner E."/>
            <person name="Kellner H."/>
        </authorList>
    </citation>
    <scope>NUCLEOTIDE SEQUENCE [LARGE SCALE GENOMIC DNA]</scope>
    <source>
        <strain evidence="2 3">DSM 108380</strain>
    </source>
</reference>
<feature type="compositionally biased region" description="Polar residues" evidence="1">
    <location>
        <begin position="56"/>
        <end position="69"/>
    </location>
</feature>
<feature type="compositionally biased region" description="Polar residues" evidence="1">
    <location>
        <begin position="118"/>
        <end position="127"/>
    </location>
</feature>
<dbReference type="AlphaFoldDB" id="A0A8H4RZZ3"/>
<keyword evidence="3" id="KW-1185">Reference proteome</keyword>
<feature type="compositionally biased region" description="Basic and acidic residues" evidence="1">
    <location>
        <begin position="42"/>
        <end position="54"/>
    </location>
</feature>
<dbReference type="EMBL" id="JAAMPI010000014">
    <property type="protein sequence ID" value="KAF4637672.1"/>
    <property type="molecule type" value="Genomic_DNA"/>
</dbReference>
<dbReference type="Proteomes" id="UP000566819">
    <property type="component" value="Unassembled WGS sequence"/>
</dbReference>
<name>A0A8H4RZZ3_9HELO</name>
<sequence length="271" mass="29471">MGLSCAFGCFKDPEARTRKKQKKAGKRTHHEEARPNRVIAAARRDGQAETEMRNLPDQSSLPATVTMQNCEPPPSAPGDDDNLEPWSVGSVIRRTSLLQARLSEMTNERKQTGEEADVSNSKANHQATVEEEVEMPTIQTKPEAIAKEMGDNETSWGEIPSTVNMSSYGDGGGGGGKGIIRATMMFGLPTASRESEADLRVIEEEAAARKFMEENNAIAGKGSHNGKYGGAVGWNARYSQRTTTMPLYSRDMRKSGWGWAGPYAYVSGPAN</sequence>
<protein>
    <submittedName>
        <fullName evidence="2">Uncharacterized protein</fullName>
    </submittedName>
</protein>
<gene>
    <name evidence="2" type="ORF">G7Y89_g396</name>
</gene>
<comment type="caution">
    <text evidence="2">The sequence shown here is derived from an EMBL/GenBank/DDBJ whole genome shotgun (WGS) entry which is preliminary data.</text>
</comment>
<dbReference type="OrthoDB" id="3547380at2759"/>
<accession>A0A8H4RZZ3</accession>
<organism evidence="2 3">
    <name type="scientific">Cudoniella acicularis</name>
    <dbReference type="NCBI Taxonomy" id="354080"/>
    <lineage>
        <taxon>Eukaryota</taxon>
        <taxon>Fungi</taxon>
        <taxon>Dikarya</taxon>
        <taxon>Ascomycota</taxon>
        <taxon>Pezizomycotina</taxon>
        <taxon>Leotiomycetes</taxon>
        <taxon>Helotiales</taxon>
        <taxon>Tricladiaceae</taxon>
        <taxon>Cudoniella</taxon>
    </lineage>
</organism>